<sequence>MLDTCSRFFPFFTTGYSGRVALTAGFTGLGVGASRFAAKVMLDKLAGKRTELTELKMVNTLPKPFPPDPVAWIGVQMMTKAMVRADQNEGRRGPFLKVMDALKMGFDS</sequence>
<name>A0AAC8YG56_9ACTN</name>
<dbReference type="EMBL" id="CP014352">
    <property type="protein sequence ID" value="AMS05790.1"/>
    <property type="molecule type" value="Genomic_DNA"/>
</dbReference>
<keyword evidence="1" id="KW-0812">Transmembrane</keyword>
<reference evidence="2 4" key="2">
    <citation type="submission" date="2016-02" db="EMBL/GenBank/DDBJ databases">
        <title>Complete Genome Sequence of Propionibacterium acidipropionici ATCC 55737.</title>
        <authorList>
            <person name="Luna Flores C.H."/>
            <person name="Nielsen L.K."/>
            <person name="Marcellin E."/>
        </authorList>
    </citation>
    <scope>NUCLEOTIDE SEQUENCE [LARGE SCALE GENOMIC DNA]</scope>
    <source>
        <strain evidence="2 4">ATCC 55737</strain>
    </source>
</reference>
<dbReference type="Proteomes" id="UP000075221">
    <property type="component" value="Chromosome"/>
</dbReference>
<dbReference type="Proteomes" id="UP000178666">
    <property type="component" value="Chromosome"/>
</dbReference>
<reference evidence="3 5" key="1">
    <citation type="journal article" date="2016" name="Plant Dis.">
        <title>Improved production of propionic acid using genome shuffling.</title>
        <authorList>
            <person name="Luna-Flores C.H."/>
            <person name="Palfreyman R.W."/>
            <person name="Kromer J.O."/>
            <person name="Nielsen L.K."/>
            <person name="Marcellin E."/>
        </authorList>
    </citation>
    <scope>NUCLEOTIDE SEQUENCE [LARGE SCALE GENOMIC DNA]</scope>
    <source>
        <strain evidence="3 5">F3E8</strain>
    </source>
</reference>
<organism evidence="2 4">
    <name type="scientific">Acidipropionibacterium acidipropionici</name>
    <dbReference type="NCBI Taxonomy" id="1748"/>
    <lineage>
        <taxon>Bacteria</taxon>
        <taxon>Bacillati</taxon>
        <taxon>Actinomycetota</taxon>
        <taxon>Actinomycetes</taxon>
        <taxon>Propionibacteriales</taxon>
        <taxon>Propionibacteriaceae</taxon>
        <taxon>Acidipropionibacterium</taxon>
    </lineage>
</organism>
<proteinExistence type="predicted"/>
<evidence type="ECO:0000313" key="3">
    <source>
        <dbReference type="EMBL" id="AOZ47256.1"/>
    </source>
</evidence>
<evidence type="ECO:0000313" key="5">
    <source>
        <dbReference type="Proteomes" id="UP000178666"/>
    </source>
</evidence>
<protein>
    <recommendedName>
        <fullName evidence="6">FAD-dependent oxidoreductase</fullName>
    </recommendedName>
</protein>
<evidence type="ECO:0000313" key="2">
    <source>
        <dbReference type="EMBL" id="AMS05790.1"/>
    </source>
</evidence>
<keyword evidence="1" id="KW-1133">Transmembrane helix</keyword>
<evidence type="ECO:0000313" key="4">
    <source>
        <dbReference type="Proteomes" id="UP000075221"/>
    </source>
</evidence>
<accession>A0AAC8YG56</accession>
<feature type="transmembrane region" description="Helical" evidence="1">
    <location>
        <begin position="20"/>
        <end position="38"/>
    </location>
</feature>
<keyword evidence="5" id="KW-1185">Reference proteome</keyword>
<dbReference type="RefSeq" id="WP_062819804.1">
    <property type="nucleotide sequence ID" value="NZ_CP040634.1"/>
</dbReference>
<keyword evidence="1" id="KW-0472">Membrane</keyword>
<gene>
    <name evidence="3" type="ORF">A8L58_11835</name>
    <name evidence="2" type="ORF">AXH35_10395</name>
</gene>
<evidence type="ECO:0008006" key="6">
    <source>
        <dbReference type="Google" id="ProtNLM"/>
    </source>
</evidence>
<dbReference type="AlphaFoldDB" id="A0AAC8YG56"/>
<dbReference type="EMBL" id="CP015970">
    <property type="protein sequence ID" value="AOZ47256.1"/>
    <property type="molecule type" value="Genomic_DNA"/>
</dbReference>
<evidence type="ECO:0000256" key="1">
    <source>
        <dbReference type="SAM" id="Phobius"/>
    </source>
</evidence>